<gene>
    <name evidence="1" type="ORF">KM92DES2_12738</name>
</gene>
<evidence type="ECO:0000313" key="1">
    <source>
        <dbReference type="EMBL" id="SBW09585.1"/>
    </source>
</evidence>
<sequence length="60" mass="6965">MPNTVSAPPCVAYQPGKIFPNLIVQKTFLFVWGEFLPQSCFFRVKSQYAALEKMKNRRIK</sequence>
<organism evidence="1">
    <name type="scientific">uncultured Desulfovibrio sp</name>
    <dbReference type="NCBI Taxonomy" id="167968"/>
    <lineage>
        <taxon>Bacteria</taxon>
        <taxon>Pseudomonadati</taxon>
        <taxon>Thermodesulfobacteriota</taxon>
        <taxon>Desulfovibrionia</taxon>
        <taxon>Desulfovibrionales</taxon>
        <taxon>Desulfovibrionaceae</taxon>
        <taxon>Desulfovibrio</taxon>
        <taxon>environmental samples</taxon>
    </lineage>
</organism>
<proteinExistence type="predicted"/>
<protein>
    <submittedName>
        <fullName evidence="1">Uncharacterized protein</fullName>
    </submittedName>
</protein>
<dbReference type="EMBL" id="FLUP01000001">
    <property type="protein sequence ID" value="SBW09585.1"/>
    <property type="molecule type" value="Genomic_DNA"/>
</dbReference>
<name>A0A212KDI7_9BACT</name>
<dbReference type="AlphaFoldDB" id="A0A212KDI7"/>
<accession>A0A212KDI7</accession>
<reference evidence="1" key="1">
    <citation type="submission" date="2016-04" db="EMBL/GenBank/DDBJ databases">
        <authorList>
            <person name="Evans L.H."/>
            <person name="Alamgir A."/>
            <person name="Owens N."/>
            <person name="Weber N.D."/>
            <person name="Virtaneva K."/>
            <person name="Barbian K."/>
            <person name="Babar A."/>
            <person name="Rosenke K."/>
        </authorList>
    </citation>
    <scope>NUCLEOTIDE SEQUENCE</scope>
    <source>
        <strain evidence="1">92-2</strain>
    </source>
</reference>